<organism evidence="13 14">
    <name type="scientific">Caulochytrium protostelioides</name>
    <dbReference type="NCBI Taxonomy" id="1555241"/>
    <lineage>
        <taxon>Eukaryota</taxon>
        <taxon>Fungi</taxon>
        <taxon>Fungi incertae sedis</taxon>
        <taxon>Chytridiomycota</taxon>
        <taxon>Chytridiomycota incertae sedis</taxon>
        <taxon>Chytridiomycetes</taxon>
        <taxon>Caulochytriales</taxon>
        <taxon>Caulochytriaceae</taxon>
        <taxon>Caulochytrium</taxon>
    </lineage>
</organism>
<dbReference type="CDD" id="cd18808">
    <property type="entry name" value="SF1_C_Upf1"/>
    <property type="match status" value="1"/>
</dbReference>
<dbReference type="InterPro" id="IPR027417">
    <property type="entry name" value="P-loop_NTPase"/>
</dbReference>
<accession>A0A4P9XEA1</accession>
<evidence type="ECO:0000256" key="1">
    <source>
        <dbReference type="ARBA" id="ARBA00004123"/>
    </source>
</evidence>
<dbReference type="InterPro" id="IPR041679">
    <property type="entry name" value="DNA2/NAM7-like_C"/>
</dbReference>
<dbReference type="SUPFAM" id="SSF52540">
    <property type="entry name" value="P-loop containing nucleoside triphosphate hydrolases"/>
    <property type="match status" value="1"/>
</dbReference>
<evidence type="ECO:0000256" key="11">
    <source>
        <dbReference type="SAM" id="MobiDB-lite"/>
    </source>
</evidence>
<evidence type="ECO:0000313" key="14">
    <source>
        <dbReference type="Proteomes" id="UP000274922"/>
    </source>
</evidence>
<evidence type="ECO:0000256" key="6">
    <source>
        <dbReference type="ARBA" id="ARBA00022741"/>
    </source>
</evidence>
<keyword evidence="14" id="KW-1185">Reference proteome</keyword>
<dbReference type="GO" id="GO:0005694">
    <property type="term" value="C:chromosome"/>
    <property type="evidence" value="ECO:0007669"/>
    <property type="project" value="UniProtKB-ARBA"/>
</dbReference>
<keyword evidence="9" id="KW-0067">ATP-binding</keyword>
<evidence type="ECO:0000256" key="5">
    <source>
        <dbReference type="ARBA" id="ARBA00022490"/>
    </source>
</evidence>
<evidence type="ECO:0000256" key="2">
    <source>
        <dbReference type="ARBA" id="ARBA00004496"/>
    </source>
</evidence>
<dbReference type="InterPro" id="IPR041677">
    <property type="entry name" value="DNA2/NAM7_AAA_11"/>
</dbReference>
<dbReference type="EC" id="3.6.4.12" evidence="4"/>
<dbReference type="Gene3D" id="3.40.50.300">
    <property type="entry name" value="P-loop containing nucleotide triphosphate hydrolases"/>
    <property type="match status" value="2"/>
</dbReference>
<gene>
    <name evidence="13" type="ORF">CXG81DRAFT_9476</name>
</gene>
<feature type="region of interest" description="Disordered" evidence="11">
    <location>
        <begin position="94"/>
        <end position="134"/>
    </location>
</feature>
<dbReference type="Proteomes" id="UP000274922">
    <property type="component" value="Unassembled WGS sequence"/>
</dbReference>
<comment type="similarity">
    <text evidence="3">Belongs to the DNA2/NAM7 helicase family.</text>
</comment>
<comment type="subcellular location">
    <subcellularLocation>
        <location evidence="2">Cytoplasm</location>
    </subcellularLocation>
    <subcellularLocation>
        <location evidence="1">Nucleus</location>
    </subcellularLocation>
</comment>
<dbReference type="FunFam" id="3.40.50.300:FF:000326">
    <property type="entry name" value="P-loop containing nucleoside triphosphate hydrolase"/>
    <property type="match status" value="1"/>
</dbReference>
<evidence type="ECO:0000259" key="12">
    <source>
        <dbReference type="SMART" id="SM00382"/>
    </source>
</evidence>
<dbReference type="GO" id="GO:0005737">
    <property type="term" value="C:cytoplasm"/>
    <property type="evidence" value="ECO:0007669"/>
    <property type="project" value="UniProtKB-SubCell"/>
</dbReference>
<dbReference type="GO" id="GO:0005634">
    <property type="term" value="C:nucleus"/>
    <property type="evidence" value="ECO:0007669"/>
    <property type="project" value="UniProtKB-SubCell"/>
</dbReference>
<dbReference type="OrthoDB" id="6513042at2759"/>
<dbReference type="AlphaFoldDB" id="A0A4P9XEA1"/>
<reference evidence="14" key="1">
    <citation type="journal article" date="2018" name="Nat. Microbiol.">
        <title>Leveraging single-cell genomics to expand the fungal tree of life.</title>
        <authorList>
            <person name="Ahrendt S.R."/>
            <person name="Quandt C.A."/>
            <person name="Ciobanu D."/>
            <person name="Clum A."/>
            <person name="Salamov A."/>
            <person name="Andreopoulos B."/>
            <person name="Cheng J.F."/>
            <person name="Woyke T."/>
            <person name="Pelin A."/>
            <person name="Henrissat B."/>
            <person name="Reynolds N.K."/>
            <person name="Benny G.L."/>
            <person name="Smith M.E."/>
            <person name="James T.Y."/>
            <person name="Grigoriev I.V."/>
        </authorList>
    </citation>
    <scope>NUCLEOTIDE SEQUENCE [LARGE SCALE GENOMIC DNA]</scope>
    <source>
        <strain evidence="14">ATCC 52028</strain>
    </source>
</reference>
<dbReference type="STRING" id="1555241.A0A4P9XEA1"/>
<dbReference type="PANTHER" id="PTHR43788:SF8">
    <property type="entry name" value="DNA-BINDING PROTEIN SMUBP-2"/>
    <property type="match status" value="1"/>
</dbReference>
<evidence type="ECO:0000256" key="8">
    <source>
        <dbReference type="ARBA" id="ARBA00022806"/>
    </source>
</evidence>
<dbReference type="SMART" id="SM00382">
    <property type="entry name" value="AAA"/>
    <property type="match status" value="1"/>
</dbReference>
<dbReference type="InterPro" id="IPR050534">
    <property type="entry name" value="Coronavir_polyprotein_1ab"/>
</dbReference>
<dbReference type="InterPro" id="IPR003593">
    <property type="entry name" value="AAA+_ATPase"/>
</dbReference>
<keyword evidence="10" id="KW-0539">Nucleus</keyword>
<dbReference type="GO" id="GO:0043139">
    <property type="term" value="F:5'-3' DNA helicase activity"/>
    <property type="evidence" value="ECO:0007669"/>
    <property type="project" value="TreeGrafter"/>
</dbReference>
<name>A0A4P9XEA1_9FUNG</name>
<evidence type="ECO:0000313" key="13">
    <source>
        <dbReference type="EMBL" id="RKP03480.1"/>
    </source>
</evidence>
<keyword evidence="6" id="KW-0547">Nucleotide-binding</keyword>
<evidence type="ECO:0000256" key="4">
    <source>
        <dbReference type="ARBA" id="ARBA00012551"/>
    </source>
</evidence>
<dbReference type="Pfam" id="PF13086">
    <property type="entry name" value="AAA_11"/>
    <property type="match status" value="1"/>
</dbReference>
<dbReference type="InterPro" id="IPR047187">
    <property type="entry name" value="SF1_C_Upf1"/>
</dbReference>
<protein>
    <recommendedName>
        <fullName evidence="4">DNA helicase</fullName>
        <ecNumber evidence="4">3.6.4.12</ecNumber>
    </recommendedName>
</protein>
<dbReference type="InterPro" id="IPR048761">
    <property type="entry name" value="SMUBP-2_HCS1_1B"/>
</dbReference>
<evidence type="ECO:0000256" key="3">
    <source>
        <dbReference type="ARBA" id="ARBA00007913"/>
    </source>
</evidence>
<keyword evidence="7" id="KW-0378">Hydrolase</keyword>
<sequence>MEPLVDAFVARQQQLIAAELDVELAEVEAVQRQSTPSQLQRRGLALRALVPTARRTGLGGKAIVTFELGFGPGTRGDGRLPAHTFRVGDIVRLEPDGSAPGERSAARQHAAAKQAAAAAAGSGTSPPPDTDASGVVIRVNDRSLVLAFDEEPDVVTECDTTRRGGGGLRMLKIANRTTYHRMTTAMAALGQFVRHEGAHALVCPPGLVDVLFGRAAPRMGAVPPLDAVAWTDPGLNGFQQTAVARALAAEHLFLIHGPPGTGKTATCTELIRQLVQRGQRVLVCGPSNISVDNVLERLEHRPPRAAAASRAGSSAASVKLGLVRVGHPARVIPVVRQHTLDARLGTSHGGGLVQDLRAEMDGVLAKIQKPKHRAERRDLWREHRTLRKELRVREARAVEEVLAESQVVLCTLSGAATRVLRHSAFDVVIIDEIAQAMEAECWIAIAKAKKVILAGDHCQLPPTIKSDTKAKAKAKAMLRTAPAGDGPPGRDTATERAVQDWASMTLETTLFDRQRRLHKAHLSTLMTRLEIQYRMNEAIMGFSSRQFYDGKLQADASVRDHVLADLPGVARTELTTCPLLYIDTSHAGMDEAREADENDALGTESRLNHGEADVVVARLAALVDAGVAPDQIGIITPYAGQVGVLKDRVLDEFPAVEISTVDGFQGREKEAILLSLVRSNDTGEVGFLSDTRRMNVALTRARRHLCVVANGACIGSRNAFLAQMVEWLEAEAEIEYAS</sequence>
<dbReference type="GO" id="GO:0005524">
    <property type="term" value="F:ATP binding"/>
    <property type="evidence" value="ECO:0007669"/>
    <property type="project" value="UniProtKB-KW"/>
</dbReference>
<feature type="compositionally biased region" description="Low complexity" evidence="11">
    <location>
        <begin position="107"/>
        <end position="120"/>
    </location>
</feature>
<keyword evidence="8" id="KW-0347">Helicase</keyword>
<dbReference type="GO" id="GO:0003723">
    <property type="term" value="F:RNA binding"/>
    <property type="evidence" value="ECO:0007669"/>
    <property type="project" value="InterPro"/>
</dbReference>
<evidence type="ECO:0000256" key="7">
    <source>
        <dbReference type="ARBA" id="ARBA00022801"/>
    </source>
</evidence>
<evidence type="ECO:0000256" key="10">
    <source>
        <dbReference type="ARBA" id="ARBA00023242"/>
    </source>
</evidence>
<dbReference type="GO" id="GO:0016787">
    <property type="term" value="F:hydrolase activity"/>
    <property type="evidence" value="ECO:0007669"/>
    <property type="project" value="UniProtKB-KW"/>
</dbReference>
<keyword evidence="5" id="KW-0963">Cytoplasm</keyword>
<dbReference type="Gene3D" id="2.40.30.270">
    <property type="match status" value="1"/>
</dbReference>
<proteinExistence type="inferred from homology"/>
<evidence type="ECO:0000256" key="9">
    <source>
        <dbReference type="ARBA" id="ARBA00022840"/>
    </source>
</evidence>
<dbReference type="Pfam" id="PF13087">
    <property type="entry name" value="AAA_12"/>
    <property type="match status" value="1"/>
</dbReference>
<dbReference type="Pfam" id="PF21138">
    <property type="entry name" value="SMUBP-2_HCS1_1B"/>
    <property type="match status" value="1"/>
</dbReference>
<dbReference type="PANTHER" id="PTHR43788">
    <property type="entry name" value="DNA2/NAM7 HELICASE FAMILY MEMBER"/>
    <property type="match status" value="1"/>
</dbReference>
<feature type="domain" description="AAA+ ATPase" evidence="12">
    <location>
        <begin position="249"/>
        <end position="482"/>
    </location>
</feature>
<dbReference type="EMBL" id="ML014122">
    <property type="protein sequence ID" value="RKP03480.1"/>
    <property type="molecule type" value="Genomic_DNA"/>
</dbReference>